<evidence type="ECO:0000256" key="1">
    <source>
        <dbReference type="SAM" id="MobiDB-lite"/>
    </source>
</evidence>
<comment type="caution">
    <text evidence="2">The sequence shown here is derived from an EMBL/GenBank/DDBJ whole genome shotgun (WGS) entry which is preliminary data.</text>
</comment>
<proteinExistence type="predicted"/>
<organism evidence="2 3">
    <name type="scientific">Actinoplanes italicus</name>
    <dbReference type="NCBI Taxonomy" id="113567"/>
    <lineage>
        <taxon>Bacteria</taxon>
        <taxon>Bacillati</taxon>
        <taxon>Actinomycetota</taxon>
        <taxon>Actinomycetes</taxon>
        <taxon>Micromonosporales</taxon>
        <taxon>Micromonosporaceae</taxon>
        <taxon>Actinoplanes</taxon>
    </lineage>
</organism>
<evidence type="ECO:0000313" key="2">
    <source>
        <dbReference type="EMBL" id="PRX18777.1"/>
    </source>
</evidence>
<evidence type="ECO:0000313" key="3">
    <source>
        <dbReference type="Proteomes" id="UP000239415"/>
    </source>
</evidence>
<gene>
    <name evidence="2" type="ORF">CLV67_112252</name>
</gene>
<accession>A0A2T0K7R8</accession>
<protein>
    <submittedName>
        <fullName evidence="2">Uncharacterized protein</fullName>
    </submittedName>
</protein>
<dbReference type="EMBL" id="PVMZ01000012">
    <property type="protein sequence ID" value="PRX18777.1"/>
    <property type="molecule type" value="Genomic_DNA"/>
</dbReference>
<feature type="region of interest" description="Disordered" evidence="1">
    <location>
        <begin position="1"/>
        <end position="44"/>
    </location>
</feature>
<sequence length="67" mass="7475">MAPVTARSARPLPGVRLSAANNRNTRLSEKQSHPGMSQSQLGVHASSHECEESLFFFFRDFRTLTIT</sequence>
<keyword evidence="3" id="KW-1185">Reference proteome</keyword>
<reference evidence="2 3" key="1">
    <citation type="submission" date="2018-03" db="EMBL/GenBank/DDBJ databases">
        <title>Genomic Encyclopedia of Archaeal and Bacterial Type Strains, Phase II (KMG-II): from individual species to whole genera.</title>
        <authorList>
            <person name="Goeker M."/>
        </authorList>
    </citation>
    <scope>NUCLEOTIDE SEQUENCE [LARGE SCALE GENOMIC DNA]</scope>
    <source>
        <strain evidence="2 3">DSM 43146</strain>
    </source>
</reference>
<dbReference type="AlphaFoldDB" id="A0A2T0K7R8"/>
<name>A0A2T0K7R8_9ACTN</name>
<dbReference type="Proteomes" id="UP000239415">
    <property type="component" value="Unassembled WGS sequence"/>
</dbReference>